<dbReference type="InterPro" id="IPR023296">
    <property type="entry name" value="Glyco_hydro_beta-prop_sf"/>
</dbReference>
<evidence type="ECO:0000256" key="10">
    <source>
        <dbReference type="PIRSR" id="PIRSR606710-2"/>
    </source>
</evidence>
<dbReference type="Gene3D" id="2.115.10.20">
    <property type="entry name" value="Glycosyl hydrolase domain, family 43"/>
    <property type="match status" value="1"/>
</dbReference>
<dbReference type="PIRSF" id="PIRSF026534">
    <property type="entry name" value="Endo_alpha-L-arabinosidase"/>
    <property type="match status" value="1"/>
</dbReference>
<evidence type="ECO:0000256" key="6">
    <source>
        <dbReference type="ARBA" id="ARBA00022801"/>
    </source>
</evidence>
<dbReference type="EC" id="3.2.1.99" evidence="4 8"/>
<keyword evidence="6 8" id="KW-0378">Hydrolase</keyword>
<accession>A0AAD4CUI3</accession>
<dbReference type="CDD" id="cd18831">
    <property type="entry name" value="GH43_AnAbnA-like"/>
    <property type="match status" value="1"/>
</dbReference>
<dbReference type="GO" id="GO:0005975">
    <property type="term" value="P:carbohydrate metabolic process"/>
    <property type="evidence" value="ECO:0007669"/>
    <property type="project" value="InterPro"/>
</dbReference>
<proteinExistence type="inferred from homology"/>
<sequence>MARMDLIVWALLVWLGVVHAIPADTPFKPPAIFSETTSYPLPNQGDIAVHDPNILPYNGEYYLFRGGVHIPILKAASLDGPWRRIGTVLDEASIIQKENRTRPWAPTTVEYNGRVYCYYTVSKHGSRNSAIGVASADSPEGAWTDHGAVVSTEEGPQSQIWPYTKSNAIDAAFITDHQTGKPYLLYGSFWGGIFQVPLAEDLLSVEDPEHPHAKNLAHQPGKLINPEEGSFMNYHEPYYYLWFSQGKCCRFPTKGFPVMGQEYSIRVGRSTNVRGPFVDKEGVELQKGGGTIAYDSNHGQVYAPGGLGVLSGNGSSQDILYYHYLNTSIGFKDADAQLGYSYLDYVDGWPEPRQKLMIMPVFLVAAGYLWLYW</sequence>
<feature type="site" description="Important for catalytic activity, responsible for pKa modulation of the active site Glu and correct orientation of both the proton donor and substrate" evidence="10">
    <location>
        <position position="170"/>
    </location>
</feature>
<dbReference type="AlphaFoldDB" id="A0AAD4CUI3"/>
<dbReference type="InterPro" id="IPR050727">
    <property type="entry name" value="GH43_arabinanases"/>
</dbReference>
<dbReference type="InterPro" id="IPR016840">
    <property type="entry name" value="Glyco_hydro_43_endo_a_Ara-ase"/>
</dbReference>
<evidence type="ECO:0000256" key="3">
    <source>
        <dbReference type="ARBA" id="ARBA00009865"/>
    </source>
</evidence>
<dbReference type="PANTHER" id="PTHR43301">
    <property type="entry name" value="ARABINAN ENDO-1,5-ALPHA-L-ARABINOSIDASE"/>
    <property type="match status" value="1"/>
</dbReference>
<protein>
    <recommendedName>
        <fullName evidence="4 8">Arabinan endo-1,5-alpha-L-arabinosidase</fullName>
        <ecNumber evidence="4 8">3.2.1.99</ecNumber>
    </recommendedName>
</protein>
<feature type="chain" id="PRO_5042214594" description="Arabinan endo-1,5-alpha-L-arabinosidase" evidence="11">
    <location>
        <begin position="21"/>
        <end position="373"/>
    </location>
</feature>
<dbReference type="EMBL" id="VCAU01000010">
    <property type="protein sequence ID" value="KAF9892969.1"/>
    <property type="molecule type" value="Genomic_DNA"/>
</dbReference>
<organism evidence="12 13">
    <name type="scientific">Aspergillus nanangensis</name>
    <dbReference type="NCBI Taxonomy" id="2582783"/>
    <lineage>
        <taxon>Eukaryota</taxon>
        <taxon>Fungi</taxon>
        <taxon>Dikarya</taxon>
        <taxon>Ascomycota</taxon>
        <taxon>Pezizomycotina</taxon>
        <taxon>Eurotiomycetes</taxon>
        <taxon>Eurotiomycetidae</taxon>
        <taxon>Eurotiales</taxon>
        <taxon>Aspergillaceae</taxon>
        <taxon>Aspergillus</taxon>
        <taxon>Aspergillus subgen. Circumdati</taxon>
    </lineage>
</organism>
<name>A0AAD4CUI3_ASPNN</name>
<evidence type="ECO:0000256" key="4">
    <source>
        <dbReference type="ARBA" id="ARBA00012586"/>
    </source>
</evidence>
<feature type="active site" description="Proton acceptor" evidence="9">
    <location>
        <position position="51"/>
    </location>
</feature>
<comment type="pathway">
    <text evidence="2 8">Glycan metabolism; L-arabinan degradation.</text>
</comment>
<dbReference type="InterPro" id="IPR006710">
    <property type="entry name" value="Glyco_hydro_43"/>
</dbReference>
<comment type="catalytic activity">
    <reaction evidence="1 8">
        <text>Endohydrolysis of (1-&gt;5)-alpha-arabinofuranosidic linkages in (1-&gt;5)-arabinans.</text>
        <dbReference type="EC" id="3.2.1.99"/>
    </reaction>
</comment>
<dbReference type="PANTHER" id="PTHR43301:SF5">
    <property type="entry name" value="ARABINAN ENDO-1,5-ALPHA-L-ARABINOSIDASE D-RELATED"/>
    <property type="match status" value="1"/>
</dbReference>
<evidence type="ECO:0000256" key="11">
    <source>
        <dbReference type="SAM" id="SignalP"/>
    </source>
</evidence>
<evidence type="ECO:0000313" key="12">
    <source>
        <dbReference type="EMBL" id="KAF9892969.1"/>
    </source>
</evidence>
<comment type="caution">
    <text evidence="12">The sequence shown here is derived from an EMBL/GenBank/DDBJ whole genome shotgun (WGS) entry which is preliminary data.</text>
</comment>
<evidence type="ECO:0000256" key="5">
    <source>
        <dbReference type="ARBA" id="ARBA00022729"/>
    </source>
</evidence>
<dbReference type="SUPFAM" id="SSF75005">
    <property type="entry name" value="Arabinanase/levansucrase/invertase"/>
    <property type="match status" value="1"/>
</dbReference>
<evidence type="ECO:0000256" key="9">
    <source>
        <dbReference type="PIRSR" id="PIRSR606710-1"/>
    </source>
</evidence>
<evidence type="ECO:0000256" key="8">
    <source>
        <dbReference type="PIRNR" id="PIRNR026534"/>
    </source>
</evidence>
<feature type="signal peptide" evidence="11">
    <location>
        <begin position="1"/>
        <end position="20"/>
    </location>
</feature>
<keyword evidence="7 8" id="KW-0326">Glycosidase</keyword>
<evidence type="ECO:0000256" key="2">
    <source>
        <dbReference type="ARBA" id="ARBA00004834"/>
    </source>
</evidence>
<feature type="active site" description="Proton donor" evidence="9">
    <location>
        <position position="228"/>
    </location>
</feature>
<evidence type="ECO:0000256" key="7">
    <source>
        <dbReference type="ARBA" id="ARBA00023295"/>
    </source>
</evidence>
<gene>
    <name evidence="12" type="ORF">FE257_000561</name>
</gene>
<keyword evidence="5 11" id="KW-0732">Signal</keyword>
<reference evidence="12" key="2">
    <citation type="submission" date="2020-02" db="EMBL/GenBank/DDBJ databases">
        <authorList>
            <person name="Gilchrist C.L.M."/>
            <person name="Chooi Y.-H."/>
        </authorList>
    </citation>
    <scope>NUCLEOTIDE SEQUENCE</scope>
    <source>
        <strain evidence="12">MST-FP2251</strain>
    </source>
</reference>
<dbReference type="Pfam" id="PF04616">
    <property type="entry name" value="Glyco_hydro_43"/>
    <property type="match status" value="1"/>
</dbReference>
<comment type="similarity">
    <text evidence="3 8">Belongs to the glycosyl hydrolase 43 family.</text>
</comment>
<dbReference type="GO" id="GO:0046558">
    <property type="term" value="F:arabinan endo-1,5-alpha-L-arabinosidase activity"/>
    <property type="evidence" value="ECO:0007669"/>
    <property type="project" value="UniProtKB-EC"/>
</dbReference>
<evidence type="ECO:0000313" key="13">
    <source>
        <dbReference type="Proteomes" id="UP001194746"/>
    </source>
</evidence>
<keyword evidence="13" id="KW-1185">Reference proteome</keyword>
<evidence type="ECO:0000256" key="1">
    <source>
        <dbReference type="ARBA" id="ARBA00000375"/>
    </source>
</evidence>
<dbReference type="Proteomes" id="UP001194746">
    <property type="component" value="Unassembled WGS sequence"/>
</dbReference>
<reference evidence="12" key="1">
    <citation type="journal article" date="2019" name="Beilstein J. Org. Chem.">
        <title>Nanangenines: drimane sesquiterpenoids as the dominant metabolite cohort of a novel Australian fungus, Aspergillus nanangensis.</title>
        <authorList>
            <person name="Lacey H.J."/>
            <person name="Gilchrist C.L.M."/>
            <person name="Crombie A."/>
            <person name="Kalaitzis J.A."/>
            <person name="Vuong D."/>
            <person name="Rutledge P.J."/>
            <person name="Turner P."/>
            <person name="Pitt J.I."/>
            <person name="Lacey E."/>
            <person name="Chooi Y.H."/>
            <person name="Piggott A.M."/>
        </authorList>
    </citation>
    <scope>NUCLEOTIDE SEQUENCE</scope>
    <source>
        <strain evidence="12">MST-FP2251</strain>
    </source>
</reference>